<dbReference type="SUPFAM" id="SSF52833">
    <property type="entry name" value="Thioredoxin-like"/>
    <property type="match status" value="1"/>
</dbReference>
<proteinExistence type="predicted"/>
<reference evidence="2 3" key="1">
    <citation type="submission" date="2020-10" db="EMBL/GenBank/DDBJ databases">
        <title>The genome of sulfurovum sp.</title>
        <authorList>
            <person name="Xie S."/>
            <person name="Shao Z."/>
            <person name="Jiang L."/>
        </authorList>
    </citation>
    <scope>NUCLEOTIDE SEQUENCE [LARGE SCALE GENOMIC DNA]</scope>
    <source>
        <strain evidence="2 3">ST-419</strain>
    </source>
</reference>
<feature type="domain" description="Spermatogenesis-associated protein 20-like TRX" evidence="1">
    <location>
        <begin position="33"/>
        <end position="89"/>
    </location>
</feature>
<organism evidence="2 3">
    <name type="scientific">Sulfurovum indicum</name>
    <dbReference type="NCBI Taxonomy" id="2779528"/>
    <lineage>
        <taxon>Bacteria</taxon>
        <taxon>Pseudomonadati</taxon>
        <taxon>Campylobacterota</taxon>
        <taxon>Epsilonproteobacteria</taxon>
        <taxon>Campylobacterales</taxon>
        <taxon>Sulfurovaceae</taxon>
        <taxon>Sulfurovum</taxon>
    </lineage>
</organism>
<evidence type="ECO:0000313" key="2">
    <source>
        <dbReference type="EMBL" id="QOR62895.1"/>
    </source>
</evidence>
<dbReference type="AlphaFoldDB" id="A0A7M1S644"/>
<dbReference type="InterPro" id="IPR004879">
    <property type="entry name" value="Ssp411-like_TRX"/>
</dbReference>
<dbReference type="Proteomes" id="UP000595074">
    <property type="component" value="Chromosome"/>
</dbReference>
<sequence>MKLFLLSLMLTYGLIATDAMDAAKKLGAENNYAEAIAKAQKEKKMLVMVIVKKNCRWCDKIVNQTLSDERVKKILEKDFITLIVDRNARFPSEFRENFFPSIFYIDYTTQKSVYENVGFVGTKCFLNDLAGALKTRNALYEQ</sequence>
<dbReference type="EMBL" id="CP063164">
    <property type="protein sequence ID" value="QOR62895.1"/>
    <property type="molecule type" value="Genomic_DNA"/>
</dbReference>
<accession>A0A7M1S644</accession>
<dbReference type="RefSeq" id="WP_197549712.1">
    <property type="nucleotide sequence ID" value="NZ_CP063164.1"/>
</dbReference>
<dbReference type="Gene3D" id="3.40.30.10">
    <property type="entry name" value="Glutaredoxin"/>
    <property type="match status" value="1"/>
</dbReference>
<protein>
    <submittedName>
        <fullName evidence="2">Thioredoxin family protein</fullName>
    </submittedName>
</protein>
<evidence type="ECO:0000313" key="3">
    <source>
        <dbReference type="Proteomes" id="UP000595074"/>
    </source>
</evidence>
<evidence type="ECO:0000259" key="1">
    <source>
        <dbReference type="Pfam" id="PF03190"/>
    </source>
</evidence>
<name>A0A7M1S644_9BACT</name>
<dbReference type="InterPro" id="IPR036249">
    <property type="entry name" value="Thioredoxin-like_sf"/>
</dbReference>
<keyword evidence="3" id="KW-1185">Reference proteome</keyword>
<dbReference type="Pfam" id="PF03190">
    <property type="entry name" value="Thioredox_DsbH"/>
    <property type="match status" value="1"/>
</dbReference>
<dbReference type="KEGG" id="sinu:IMZ28_05380"/>
<gene>
    <name evidence="2" type="ORF">IMZ28_05380</name>
</gene>